<sequence length="495" mass="56929">MQGCRSWFVCPVSLVCSLMCTTALVRVEIRNQRVHHVEDVMADMRQTYDSIKSTKDGSSFRNSKSPAYVGGRDYHISKEGQDAMKVGDLNGCLDLLSPKRVSNWLNGCQKKNEVPRNKKKTVGLVLIISSATVVGVTGYARLEREEESLKSAFIRHMLQKFGTKGVCCDSTHGTNTCDFLLTTCLVLYEYGEGFPAAWCLSNHEDFTTMCTFFRKVKRNCTGSITSTWFMSDIAPQYYNTWMGVMNDVPRPQKLLCTRHEDKAITMELLPKGKRQGLAAEIQQGVQREKIIDNTRESVVKNNFSRHHLFTRGTNTCDFLPTTCLVLYEYGEGFPAAWCLSNHEDFTTMCTFFRKVKRNCTGSITSTWFMSDIAPQYYNSWVGVMNDVARPQKVLCTRHEDKAITMELRKKIGDLFTEAEIYKVFRTVIEQTNKSLFDDRLRALLHRLSLFSKTTAFHKDFVRDWAHRKHEWAYCFRNGLGINTKMFVEAFYRVLR</sequence>
<gene>
    <name evidence="2" type="ORF">AWC38_SpisGene9262</name>
</gene>
<feature type="transmembrane region" description="Helical" evidence="1">
    <location>
        <begin position="6"/>
        <end position="25"/>
    </location>
</feature>
<keyword evidence="3" id="KW-1185">Reference proteome</keyword>
<dbReference type="EMBL" id="LSMT01000134">
    <property type="protein sequence ID" value="PFX26098.1"/>
    <property type="molecule type" value="Genomic_DNA"/>
</dbReference>
<keyword evidence="1" id="KW-0472">Membrane</keyword>
<evidence type="ECO:0000313" key="3">
    <source>
        <dbReference type="Proteomes" id="UP000225706"/>
    </source>
</evidence>
<reference evidence="3" key="1">
    <citation type="journal article" date="2017" name="bioRxiv">
        <title>Comparative analysis of the genomes of Stylophora pistillata and Acropora digitifera provides evidence for extensive differences between species of corals.</title>
        <authorList>
            <person name="Voolstra C.R."/>
            <person name="Li Y."/>
            <person name="Liew Y.J."/>
            <person name="Baumgarten S."/>
            <person name="Zoccola D."/>
            <person name="Flot J.-F."/>
            <person name="Tambutte S."/>
            <person name="Allemand D."/>
            <person name="Aranda M."/>
        </authorList>
    </citation>
    <scope>NUCLEOTIDE SEQUENCE [LARGE SCALE GENOMIC DNA]</scope>
</reference>
<dbReference type="AlphaFoldDB" id="A0A2B4SBY0"/>
<dbReference type="Proteomes" id="UP000225706">
    <property type="component" value="Unassembled WGS sequence"/>
</dbReference>
<keyword evidence="1" id="KW-0812">Transmembrane</keyword>
<feature type="transmembrane region" description="Helical" evidence="1">
    <location>
        <begin position="121"/>
        <end position="140"/>
    </location>
</feature>
<proteinExistence type="predicted"/>
<comment type="caution">
    <text evidence="2">The sequence shown here is derived from an EMBL/GenBank/DDBJ whole genome shotgun (WGS) entry which is preliminary data.</text>
</comment>
<evidence type="ECO:0000256" key="1">
    <source>
        <dbReference type="SAM" id="Phobius"/>
    </source>
</evidence>
<dbReference type="OrthoDB" id="5988757at2759"/>
<accession>A0A2B4SBY0</accession>
<organism evidence="2 3">
    <name type="scientific">Stylophora pistillata</name>
    <name type="common">Smooth cauliflower coral</name>
    <dbReference type="NCBI Taxonomy" id="50429"/>
    <lineage>
        <taxon>Eukaryota</taxon>
        <taxon>Metazoa</taxon>
        <taxon>Cnidaria</taxon>
        <taxon>Anthozoa</taxon>
        <taxon>Hexacorallia</taxon>
        <taxon>Scleractinia</taxon>
        <taxon>Astrocoeniina</taxon>
        <taxon>Pocilloporidae</taxon>
        <taxon>Stylophora</taxon>
    </lineage>
</organism>
<name>A0A2B4SBY0_STYPI</name>
<protein>
    <submittedName>
        <fullName evidence="2">Uncharacterized protein</fullName>
    </submittedName>
</protein>
<evidence type="ECO:0000313" key="2">
    <source>
        <dbReference type="EMBL" id="PFX26098.1"/>
    </source>
</evidence>
<keyword evidence="1" id="KW-1133">Transmembrane helix</keyword>